<comment type="caution">
    <text evidence="8">The sequence shown here is derived from an EMBL/GenBank/DDBJ whole genome shotgun (WGS) entry which is preliminary data.</text>
</comment>
<proteinExistence type="predicted"/>
<dbReference type="NCBIfam" id="TIGR01376">
    <property type="entry name" value="POMP_repeat"/>
    <property type="match status" value="1"/>
</dbReference>
<dbReference type="GO" id="GO:0009279">
    <property type="term" value="C:cell outer membrane"/>
    <property type="evidence" value="ECO:0007669"/>
    <property type="project" value="UniProtKB-SubCell"/>
</dbReference>
<gene>
    <name evidence="8" type="ORF">EJA10_17190</name>
</gene>
<accession>A0A3R9EZB1</accession>
<dbReference type="GO" id="GO:0005576">
    <property type="term" value="C:extracellular region"/>
    <property type="evidence" value="ECO:0007669"/>
    <property type="project" value="UniProtKB-SubCell"/>
</dbReference>
<dbReference type="Proteomes" id="UP000279911">
    <property type="component" value="Unassembled WGS sequence"/>
</dbReference>
<evidence type="ECO:0000313" key="8">
    <source>
        <dbReference type="EMBL" id="RSD25596.1"/>
    </source>
</evidence>
<evidence type="ECO:0000256" key="4">
    <source>
        <dbReference type="ARBA" id="ARBA00022525"/>
    </source>
</evidence>
<sequence>MNRNTVSFSRNQSASKGT</sequence>
<evidence type="ECO:0000256" key="5">
    <source>
        <dbReference type="ARBA" id="ARBA00022729"/>
    </source>
</evidence>
<keyword evidence="5" id="KW-0732">Signal</keyword>
<evidence type="ECO:0000256" key="6">
    <source>
        <dbReference type="ARBA" id="ARBA00023136"/>
    </source>
</evidence>
<evidence type="ECO:0000256" key="3">
    <source>
        <dbReference type="ARBA" id="ARBA00004613"/>
    </source>
</evidence>
<comment type="subcellular location">
    <subcellularLocation>
        <location evidence="1">Cell envelope</location>
    </subcellularLocation>
    <subcellularLocation>
        <location evidence="2">Cell outer membrane</location>
    </subcellularLocation>
    <subcellularLocation>
        <location evidence="3">Secreted</location>
    </subcellularLocation>
</comment>
<reference evidence="9" key="1">
    <citation type="submission" date="2018-12" db="EMBL/GenBank/DDBJ databases">
        <title>Bacillus chawlae sp. nov., Bacillus glennii sp. nov., and Bacillus saganii sp. nov. Isolated from the Vehicle Assembly Building at Kennedy Space Center where the Viking Spacecraft were Assembled.</title>
        <authorList>
            <person name="Seuylemezian A."/>
            <person name="Vaishampayan P."/>
        </authorList>
    </citation>
    <scope>NUCLEOTIDE SEQUENCE [LARGE SCALE GENOMIC DNA]</scope>
    <source>
        <strain evidence="9">DSM 13966</strain>
    </source>
</reference>
<dbReference type="EMBL" id="RSFW01000019">
    <property type="protein sequence ID" value="RSD25596.1"/>
    <property type="molecule type" value="Genomic_DNA"/>
</dbReference>
<keyword evidence="6" id="KW-0472">Membrane</keyword>
<evidence type="ECO:0000313" key="9">
    <source>
        <dbReference type="Proteomes" id="UP000279911"/>
    </source>
</evidence>
<dbReference type="AlphaFoldDB" id="A0A3R9EZB1"/>
<dbReference type="InterPro" id="IPR003368">
    <property type="entry name" value="POMP_repeat"/>
</dbReference>
<name>A0A3R9EZB1_9BACI</name>
<evidence type="ECO:0000256" key="7">
    <source>
        <dbReference type="ARBA" id="ARBA00023237"/>
    </source>
</evidence>
<keyword evidence="4" id="KW-0964">Secreted</keyword>
<keyword evidence="7" id="KW-0998">Cell outer membrane</keyword>
<evidence type="ECO:0000256" key="1">
    <source>
        <dbReference type="ARBA" id="ARBA00004196"/>
    </source>
</evidence>
<protein>
    <submittedName>
        <fullName evidence="8">Uncharacterized protein</fullName>
    </submittedName>
</protein>
<organism evidence="8 9">
    <name type="scientific">Mesobacillus subterraneus</name>
    <dbReference type="NCBI Taxonomy" id="285983"/>
    <lineage>
        <taxon>Bacteria</taxon>
        <taxon>Bacillati</taxon>
        <taxon>Bacillota</taxon>
        <taxon>Bacilli</taxon>
        <taxon>Bacillales</taxon>
        <taxon>Bacillaceae</taxon>
        <taxon>Mesobacillus</taxon>
    </lineage>
</organism>
<evidence type="ECO:0000256" key="2">
    <source>
        <dbReference type="ARBA" id="ARBA00004442"/>
    </source>
</evidence>